<feature type="compositionally biased region" description="Polar residues" evidence="1">
    <location>
        <begin position="23"/>
        <end position="34"/>
    </location>
</feature>
<accession>A0ABV2CV72</accession>
<dbReference type="RefSeq" id="WP_345929965.1">
    <property type="nucleotide sequence ID" value="NZ_JBDIVF010000013.1"/>
</dbReference>
<dbReference type="EMBL" id="JBEWLZ010000016">
    <property type="protein sequence ID" value="MET1491821.1"/>
    <property type="molecule type" value="Genomic_DNA"/>
</dbReference>
<name>A0ABV2CV72_9RHOO</name>
<evidence type="ECO:0000313" key="2">
    <source>
        <dbReference type="EMBL" id="MET1491821.1"/>
    </source>
</evidence>
<organism evidence="2 3">
    <name type="scientific">Uliginosibacterium paludis</name>
    <dbReference type="NCBI Taxonomy" id="1615952"/>
    <lineage>
        <taxon>Bacteria</taxon>
        <taxon>Pseudomonadati</taxon>
        <taxon>Pseudomonadota</taxon>
        <taxon>Betaproteobacteria</taxon>
        <taxon>Rhodocyclales</taxon>
        <taxon>Zoogloeaceae</taxon>
        <taxon>Uliginosibacterium</taxon>
    </lineage>
</organism>
<dbReference type="Proteomes" id="UP001548590">
    <property type="component" value="Unassembled WGS sequence"/>
</dbReference>
<evidence type="ECO:0000256" key="1">
    <source>
        <dbReference type="SAM" id="MobiDB-lite"/>
    </source>
</evidence>
<comment type="caution">
    <text evidence="2">The sequence shown here is derived from an EMBL/GenBank/DDBJ whole genome shotgun (WGS) entry which is preliminary data.</text>
</comment>
<proteinExistence type="predicted"/>
<feature type="region of interest" description="Disordered" evidence="1">
    <location>
        <begin position="18"/>
        <end position="50"/>
    </location>
</feature>
<reference evidence="2 3" key="1">
    <citation type="submission" date="2024-07" db="EMBL/GenBank/DDBJ databases">
        <title>Uliginosibacterium paludis KCTC:42655.</title>
        <authorList>
            <person name="Kim M.K."/>
        </authorList>
    </citation>
    <scope>NUCLEOTIDE SEQUENCE [LARGE SCALE GENOMIC DNA]</scope>
    <source>
        <strain evidence="2 3">KCTC 42655</strain>
    </source>
</reference>
<protein>
    <submittedName>
        <fullName evidence="2">Uncharacterized protein</fullName>
    </submittedName>
</protein>
<evidence type="ECO:0000313" key="3">
    <source>
        <dbReference type="Proteomes" id="UP001548590"/>
    </source>
</evidence>
<sequence length="50" mass="5537">MRNNRNPVENRLLYNLPCDPALSNASRQPISGENANDIPPAKPHLTWPGS</sequence>
<keyword evidence="3" id="KW-1185">Reference proteome</keyword>
<gene>
    <name evidence="2" type="ORF">ABVT11_18425</name>
</gene>